<dbReference type="RefSeq" id="WP_331847974.1">
    <property type="nucleotide sequence ID" value="NZ_JAZHPZ010000010.1"/>
</dbReference>
<organism evidence="2 3">
    <name type="scientific">Paenibacillus haidiansis</name>
    <dbReference type="NCBI Taxonomy" id="1574488"/>
    <lineage>
        <taxon>Bacteria</taxon>
        <taxon>Bacillati</taxon>
        <taxon>Bacillota</taxon>
        <taxon>Bacilli</taxon>
        <taxon>Bacillales</taxon>
        <taxon>Paenibacillaceae</taxon>
        <taxon>Paenibacillus</taxon>
    </lineage>
</organism>
<dbReference type="Proteomes" id="UP001306950">
    <property type="component" value="Unassembled WGS sequence"/>
</dbReference>
<evidence type="ECO:0000313" key="3">
    <source>
        <dbReference type="Proteomes" id="UP001306950"/>
    </source>
</evidence>
<comment type="caution">
    <text evidence="2">The sequence shown here is derived from an EMBL/GenBank/DDBJ whole genome shotgun (WGS) entry which is preliminary data.</text>
</comment>
<sequence>MNKTAKTEFALGIMSKYGMARWRRQFHRLVLRQNPVPFQEPQEAAEPPESKEVRITNHIHHYNDIRQITKETVRLADAKGEGSRIIERILTPVVTVMLPPKGSDSQGQRVDNKISRFISMQLPAAKALRELEAGGGKRKAAGRFLPKGSNSEDAGGLTNREMKQEPERLRGRQQPFTHRMQGILPVEGGATEDIGSADPLAGRGDRGGLSQQPSAINKQIRALQSLEAYRQQAGKAPVHGRAQPLTVKRESGGRQGLGVPGAGHAAPASASAGNGGGKPFMKPSAATDGSVNGTVTAAANPPAGPSGLGPSGLKLVLGRGTQRALERLDERYRPPGPAASATARAALGPRDLPWSRAVHGPAGLALAALPQGAAAPPFPLARQGEGGQPLPPAVPLMRGPARRALAPAALGAPWPVVTGEPAEEPPARLANASPLSHLRQGGGAARMTEPGEEGVGVLSDRPAPKLVLRHPEKRAAAAESKPQEASAPEWAAAAQGQNHTATAPGQSAKAKLDIGAEEVKLLAEQVYQVLEKRIGIQKDRRGLR</sequence>
<feature type="compositionally biased region" description="Low complexity" evidence="1">
    <location>
        <begin position="483"/>
        <end position="495"/>
    </location>
</feature>
<name>A0ABU7VWZ8_9BACL</name>
<evidence type="ECO:0000256" key="1">
    <source>
        <dbReference type="SAM" id="MobiDB-lite"/>
    </source>
</evidence>
<keyword evidence="3" id="KW-1185">Reference proteome</keyword>
<feature type="region of interest" description="Disordered" evidence="1">
    <location>
        <begin position="433"/>
        <end position="506"/>
    </location>
</feature>
<feature type="compositionally biased region" description="Basic and acidic residues" evidence="1">
    <location>
        <begin position="160"/>
        <end position="170"/>
    </location>
</feature>
<feature type="compositionally biased region" description="Polar residues" evidence="1">
    <location>
        <begin position="496"/>
        <end position="505"/>
    </location>
</feature>
<evidence type="ECO:0000313" key="2">
    <source>
        <dbReference type="EMBL" id="MEF2967756.1"/>
    </source>
</evidence>
<gene>
    <name evidence="2" type="ORF">V3851_18145</name>
</gene>
<feature type="region of interest" description="Disordered" evidence="1">
    <location>
        <begin position="250"/>
        <end position="314"/>
    </location>
</feature>
<protein>
    <submittedName>
        <fullName evidence="2">Uncharacterized protein</fullName>
    </submittedName>
</protein>
<proteinExistence type="predicted"/>
<accession>A0ABU7VWZ8</accession>
<feature type="region of interest" description="Disordered" evidence="1">
    <location>
        <begin position="136"/>
        <end position="213"/>
    </location>
</feature>
<feature type="compositionally biased region" description="Low complexity" evidence="1">
    <location>
        <begin position="262"/>
        <end position="272"/>
    </location>
</feature>
<reference evidence="2 3" key="1">
    <citation type="submission" date="2024-02" db="EMBL/GenBank/DDBJ databases">
        <title>A nitrogen-fixing paenibacillus bacterium.</title>
        <authorList>
            <person name="Zhang W.L."/>
            <person name="Chen S.F."/>
        </authorList>
    </citation>
    <scope>NUCLEOTIDE SEQUENCE [LARGE SCALE GENOMIC DNA]</scope>
    <source>
        <strain evidence="2 3">M1</strain>
    </source>
</reference>
<dbReference type="EMBL" id="JAZHPZ010000010">
    <property type="protein sequence ID" value="MEF2967756.1"/>
    <property type="molecule type" value="Genomic_DNA"/>
</dbReference>